<dbReference type="GO" id="GO:0030378">
    <property type="term" value="F:serine racemase activity"/>
    <property type="evidence" value="ECO:0007669"/>
    <property type="project" value="UniProtKB-EC"/>
</dbReference>
<feature type="domain" description="Tryptophan synthase beta chain-like PALP" evidence="20">
    <location>
        <begin position="120"/>
        <end position="409"/>
    </location>
</feature>
<dbReference type="EC" id="4.3.1.17" evidence="3"/>
<evidence type="ECO:0000256" key="18">
    <source>
        <dbReference type="ARBA" id="ARBA00081761"/>
    </source>
</evidence>
<evidence type="ECO:0000313" key="22">
    <source>
        <dbReference type="WBParaSite" id="nRc.2.0.1.t20910-RA"/>
    </source>
</evidence>
<comment type="catalytic activity">
    <reaction evidence="11">
        <text>L-serine = D-serine</text>
        <dbReference type="Rhea" id="RHEA:10980"/>
        <dbReference type="ChEBI" id="CHEBI:33384"/>
        <dbReference type="ChEBI" id="CHEBI:35247"/>
        <dbReference type="EC" id="5.1.1.18"/>
    </reaction>
</comment>
<evidence type="ECO:0000256" key="11">
    <source>
        <dbReference type="ARBA" id="ARBA00051769"/>
    </source>
</evidence>
<dbReference type="InterPro" id="IPR036052">
    <property type="entry name" value="TrpB-like_PALP_sf"/>
</dbReference>
<comment type="catalytic activity">
    <reaction evidence="10">
        <text>D-serine = pyruvate + NH4(+)</text>
        <dbReference type="Rhea" id="RHEA:13977"/>
        <dbReference type="ChEBI" id="CHEBI:15361"/>
        <dbReference type="ChEBI" id="CHEBI:28938"/>
        <dbReference type="ChEBI" id="CHEBI:35247"/>
        <dbReference type="EC" id="4.3.1.18"/>
    </reaction>
</comment>
<evidence type="ECO:0000256" key="12">
    <source>
        <dbReference type="ARBA" id="ARBA00056426"/>
    </source>
</evidence>
<dbReference type="GO" id="GO:0006565">
    <property type="term" value="P:L-serine catabolic process"/>
    <property type="evidence" value="ECO:0007669"/>
    <property type="project" value="TreeGrafter"/>
</dbReference>
<evidence type="ECO:0000256" key="3">
    <source>
        <dbReference type="ARBA" id="ARBA00012093"/>
    </source>
</evidence>
<dbReference type="GO" id="GO:0030170">
    <property type="term" value="F:pyridoxal phosphate binding"/>
    <property type="evidence" value="ECO:0007669"/>
    <property type="project" value="UniProtKB-ARBA"/>
</dbReference>
<dbReference type="Pfam" id="PF00291">
    <property type="entry name" value="PALP"/>
    <property type="match status" value="1"/>
</dbReference>
<evidence type="ECO:0000313" key="21">
    <source>
        <dbReference type="Proteomes" id="UP000887565"/>
    </source>
</evidence>
<dbReference type="Proteomes" id="UP000887565">
    <property type="component" value="Unplaced"/>
</dbReference>
<keyword evidence="4" id="KW-0663">Pyridoxal phosphate</keyword>
<dbReference type="GO" id="GO:0008721">
    <property type="term" value="F:D-serine ammonia-lyase activity"/>
    <property type="evidence" value="ECO:0007669"/>
    <property type="project" value="UniProtKB-EC"/>
</dbReference>
<dbReference type="WBParaSite" id="nRc.2.0.1.t20910-RA">
    <property type="protein sequence ID" value="nRc.2.0.1.t20910-RA"/>
    <property type="gene ID" value="nRc.2.0.1.g20910"/>
</dbReference>
<dbReference type="FunFam" id="3.40.50.1100:FF:000007">
    <property type="entry name" value="L-threonine dehydratase catabolic TdcB"/>
    <property type="match status" value="1"/>
</dbReference>
<protein>
    <recommendedName>
        <fullName evidence="15">Serine racemase</fullName>
        <ecNumber evidence="3">4.3.1.17</ecNumber>
        <ecNumber evidence="13">4.3.1.18</ecNumber>
        <ecNumber evidence="14">5.1.1.18</ecNumber>
    </recommendedName>
    <alternativeName>
        <fullName evidence="16">D-serine ammonia-lyase</fullName>
    </alternativeName>
    <alternativeName>
        <fullName evidence="18">D-serine dehydratase</fullName>
    </alternativeName>
    <alternativeName>
        <fullName evidence="17">L-serine ammonia-lyase</fullName>
    </alternativeName>
    <alternativeName>
        <fullName evidence="7">L-serine deaminase</fullName>
    </alternativeName>
    <alternativeName>
        <fullName evidence="6">L-serine dehydratase</fullName>
    </alternativeName>
    <alternativeName>
        <fullName evidence="8">L-threonine dehydratase</fullName>
    </alternativeName>
</protein>
<dbReference type="Gene3D" id="3.40.50.1100">
    <property type="match status" value="2"/>
</dbReference>
<feature type="region of interest" description="Disordered" evidence="19">
    <location>
        <begin position="690"/>
        <end position="740"/>
    </location>
</feature>
<dbReference type="InterPro" id="IPR044561">
    <property type="entry name" value="ACT_ThrD-II-like"/>
</dbReference>
<dbReference type="EC" id="5.1.1.18" evidence="14"/>
<keyword evidence="21" id="KW-1185">Reference proteome</keyword>
<evidence type="ECO:0000256" key="2">
    <source>
        <dbReference type="ARBA" id="ARBA00010869"/>
    </source>
</evidence>
<keyword evidence="5" id="KW-0456">Lyase</keyword>
<dbReference type="SUPFAM" id="SSF53686">
    <property type="entry name" value="Tryptophan synthase beta subunit-like PLP-dependent enzymes"/>
    <property type="match status" value="1"/>
</dbReference>
<evidence type="ECO:0000259" key="20">
    <source>
        <dbReference type="Pfam" id="PF00291"/>
    </source>
</evidence>
<evidence type="ECO:0000256" key="8">
    <source>
        <dbReference type="ARBA" id="ARBA00042605"/>
    </source>
</evidence>
<evidence type="ECO:0000256" key="19">
    <source>
        <dbReference type="SAM" id="MobiDB-lite"/>
    </source>
</evidence>
<evidence type="ECO:0000256" key="5">
    <source>
        <dbReference type="ARBA" id="ARBA00023239"/>
    </source>
</evidence>
<dbReference type="CDD" id="cd01562">
    <property type="entry name" value="Thr-dehyd"/>
    <property type="match status" value="1"/>
</dbReference>
<evidence type="ECO:0000256" key="1">
    <source>
        <dbReference type="ARBA" id="ARBA00001933"/>
    </source>
</evidence>
<dbReference type="GO" id="GO:0005524">
    <property type="term" value="F:ATP binding"/>
    <property type="evidence" value="ECO:0007669"/>
    <property type="project" value="UniProtKB-ARBA"/>
</dbReference>
<dbReference type="PANTHER" id="PTHR48078">
    <property type="entry name" value="THREONINE DEHYDRATASE, MITOCHONDRIAL-RELATED"/>
    <property type="match status" value="1"/>
</dbReference>
<evidence type="ECO:0000256" key="14">
    <source>
        <dbReference type="ARBA" id="ARBA00066592"/>
    </source>
</evidence>
<evidence type="ECO:0000256" key="9">
    <source>
        <dbReference type="ARBA" id="ARBA00049406"/>
    </source>
</evidence>
<comment type="catalytic activity">
    <reaction evidence="9">
        <text>L-serine = pyruvate + NH4(+)</text>
        <dbReference type="Rhea" id="RHEA:19169"/>
        <dbReference type="ChEBI" id="CHEBI:15361"/>
        <dbReference type="ChEBI" id="CHEBI:28938"/>
        <dbReference type="ChEBI" id="CHEBI:33384"/>
        <dbReference type="EC" id="4.3.1.17"/>
    </reaction>
</comment>
<evidence type="ECO:0000256" key="6">
    <source>
        <dbReference type="ARBA" id="ARBA00031418"/>
    </source>
</evidence>
<evidence type="ECO:0000256" key="7">
    <source>
        <dbReference type="ARBA" id="ARBA00041766"/>
    </source>
</evidence>
<dbReference type="PANTHER" id="PTHR48078:SF19">
    <property type="entry name" value="ACT DOMAIN-CONTAINING PROTEIN"/>
    <property type="match status" value="1"/>
</dbReference>
<sequence>MDGETVAASSKKSEIYEISTKSASEANGSENRVSKFRTKLSRAKRSSSICVPQSDPYTKRLREHDVRRVMDTDEPSSALKIKFNETSYTSRPLPVDPWSDPDNPRTILYQDVSAAAYRIKNGITKTVCTRSNQLSTKLGMDIYFKKDFLQVTGSFKERGARNTLLQLDKVQRDKGVIAASAGNHALALSYHGQLLNIPVTVVMPVTAPLMKISLCRQYGADVIVYGEDLGESKEKAMNFAQSKGLLYINGYDHPHIIAGQGSMGIEIVDQVENVDAVVVPVGGAGLIAGVAVAVKHLCPSAKIIGVEAERCPSFTRALEAGKPVHVKPGSTTADGLSVPTVGYNAFETARRLVDKVVCVSEEFIALAILRLIEVEKAVVEGAGAIGLAALIAGLLPELQGKRVVLPLCGGNIDTTVLGRCIERGLAVDRRLVRFSVTVSDRPGGIAELAQLLCSCGASIKDILHERAWVKTDIFCVNVKLVVEIGAIQGILLVAALNETCESDSNDYYTCLRKNGLGMKPEEEHQIRLNTCSLQVGCKCADYGDTQSPPPLPPPFLAPSLQNDVVNMDMWKKCRDKVDEQILACVKNESSGVVFPQPPPVVNGSVGMENLPNCTDDQKTQIELCLLKSQPRHVNFIQKHNSDCRSNRQCFLLMKPECQKMLLDSQRKACKCTMSIQPMLQVQLCLNKNNDKGDDESREGDGLASVEEPDVPSDMRTSGSGREFGRPLFLPPPPPPPISSEACQMNDICREIPVSVSHHKRPYLPVVPTFPL</sequence>
<evidence type="ECO:0000256" key="4">
    <source>
        <dbReference type="ARBA" id="ARBA00022898"/>
    </source>
</evidence>
<comment type="function">
    <text evidence="12">Catalyzes the synthesis of D-serine from L-serine. D-serine is a key coagonist with glutamate at NMDA receptors. Has dehydratase activity towards both L-serine and D-serine.</text>
</comment>
<comment type="similarity">
    <text evidence="2">Belongs to the serine/threonine dehydratase family.</text>
</comment>
<proteinExistence type="inferred from homology"/>
<organism evidence="21 22">
    <name type="scientific">Romanomermis culicivorax</name>
    <name type="common">Nematode worm</name>
    <dbReference type="NCBI Taxonomy" id="13658"/>
    <lineage>
        <taxon>Eukaryota</taxon>
        <taxon>Metazoa</taxon>
        <taxon>Ecdysozoa</taxon>
        <taxon>Nematoda</taxon>
        <taxon>Enoplea</taxon>
        <taxon>Dorylaimia</taxon>
        <taxon>Mermithida</taxon>
        <taxon>Mermithoidea</taxon>
        <taxon>Mermithidae</taxon>
        <taxon>Romanomermis</taxon>
    </lineage>
</organism>
<dbReference type="AlphaFoldDB" id="A0A915J448"/>
<dbReference type="FunFam" id="3.40.50.1100:FF:000041">
    <property type="entry name" value="Threonine ammonia-lyase, variant"/>
    <property type="match status" value="1"/>
</dbReference>
<evidence type="ECO:0000256" key="15">
    <source>
        <dbReference type="ARBA" id="ARBA00070760"/>
    </source>
</evidence>
<comment type="cofactor">
    <cofactor evidence="1">
        <name>pyridoxal 5'-phosphate</name>
        <dbReference type="ChEBI" id="CHEBI:597326"/>
    </cofactor>
</comment>
<feature type="compositionally biased region" description="Pro residues" evidence="19">
    <location>
        <begin position="728"/>
        <end position="737"/>
    </location>
</feature>
<dbReference type="EC" id="4.3.1.18" evidence="13"/>
<accession>A0A915J448</accession>
<evidence type="ECO:0000256" key="17">
    <source>
        <dbReference type="ARBA" id="ARBA00081060"/>
    </source>
</evidence>
<dbReference type="GO" id="GO:0004794">
    <property type="term" value="F:threonine deaminase activity"/>
    <property type="evidence" value="ECO:0007669"/>
    <property type="project" value="TreeGrafter"/>
</dbReference>
<evidence type="ECO:0000256" key="13">
    <source>
        <dbReference type="ARBA" id="ARBA00066349"/>
    </source>
</evidence>
<dbReference type="InterPro" id="IPR050147">
    <property type="entry name" value="Ser/Thr_Dehydratase"/>
</dbReference>
<dbReference type="GO" id="GO:0006567">
    <property type="term" value="P:L-threonine catabolic process"/>
    <property type="evidence" value="ECO:0007669"/>
    <property type="project" value="TreeGrafter"/>
</dbReference>
<evidence type="ECO:0000256" key="10">
    <source>
        <dbReference type="ARBA" id="ARBA00050422"/>
    </source>
</evidence>
<dbReference type="InterPro" id="IPR001926">
    <property type="entry name" value="TrpB-like_PALP"/>
</dbReference>
<dbReference type="GO" id="GO:0003941">
    <property type="term" value="F:L-serine ammonia-lyase activity"/>
    <property type="evidence" value="ECO:0007669"/>
    <property type="project" value="UniProtKB-EC"/>
</dbReference>
<dbReference type="GO" id="GO:0070178">
    <property type="term" value="P:D-serine metabolic process"/>
    <property type="evidence" value="ECO:0007669"/>
    <property type="project" value="UniProtKB-ARBA"/>
</dbReference>
<name>A0A915J448_ROMCU</name>
<dbReference type="GO" id="GO:0009097">
    <property type="term" value="P:isoleucine biosynthetic process"/>
    <property type="evidence" value="ECO:0007669"/>
    <property type="project" value="TreeGrafter"/>
</dbReference>
<dbReference type="CDD" id="cd04886">
    <property type="entry name" value="ACT_ThrD-II-like"/>
    <property type="match status" value="1"/>
</dbReference>
<reference evidence="22" key="1">
    <citation type="submission" date="2022-11" db="UniProtKB">
        <authorList>
            <consortium name="WormBaseParasite"/>
        </authorList>
    </citation>
    <scope>IDENTIFICATION</scope>
</reference>
<evidence type="ECO:0000256" key="16">
    <source>
        <dbReference type="ARBA" id="ARBA00076108"/>
    </source>
</evidence>